<name>A0ABQ9HP20_9NEOP</name>
<accession>A0ABQ9HP20</accession>
<gene>
    <name evidence="1" type="ORF">PR048_012052</name>
</gene>
<protein>
    <submittedName>
        <fullName evidence="1">Uncharacterized protein</fullName>
    </submittedName>
</protein>
<organism evidence="1 2">
    <name type="scientific">Dryococelus australis</name>
    <dbReference type="NCBI Taxonomy" id="614101"/>
    <lineage>
        <taxon>Eukaryota</taxon>
        <taxon>Metazoa</taxon>
        <taxon>Ecdysozoa</taxon>
        <taxon>Arthropoda</taxon>
        <taxon>Hexapoda</taxon>
        <taxon>Insecta</taxon>
        <taxon>Pterygota</taxon>
        <taxon>Neoptera</taxon>
        <taxon>Polyneoptera</taxon>
        <taxon>Phasmatodea</taxon>
        <taxon>Verophasmatodea</taxon>
        <taxon>Anareolatae</taxon>
        <taxon>Phasmatidae</taxon>
        <taxon>Eurycanthinae</taxon>
        <taxon>Dryococelus</taxon>
    </lineage>
</organism>
<dbReference type="EMBL" id="JARBHB010000004">
    <property type="protein sequence ID" value="KAJ8885846.1"/>
    <property type="molecule type" value="Genomic_DNA"/>
</dbReference>
<dbReference type="Proteomes" id="UP001159363">
    <property type="component" value="Chromosome X"/>
</dbReference>
<evidence type="ECO:0000313" key="2">
    <source>
        <dbReference type="Proteomes" id="UP001159363"/>
    </source>
</evidence>
<keyword evidence="2" id="KW-1185">Reference proteome</keyword>
<evidence type="ECO:0000313" key="1">
    <source>
        <dbReference type="EMBL" id="KAJ8885846.1"/>
    </source>
</evidence>
<comment type="caution">
    <text evidence="1">The sequence shown here is derived from an EMBL/GenBank/DDBJ whole genome shotgun (WGS) entry which is preliminary data.</text>
</comment>
<sequence length="412" mass="45142">MLGQQWTCLSDSSVAVEGLLAPTGSYQAADRHNEKNTSKCKQTIGDGSSCYRWCFGGQVQQVCHFNWKPIITSLCYALWHSGRPTILTQADIEEAIRSTSGGTVAKVLASHHGDLGSIPGGFIPRFSCRTMPLAGRFSRGTPASPFLAFQHRSILGSHFMSCPGHLRVPVGIPVTRRVLPRPGFTSYSSCSCDCVPERKLSTEVLLVDVERGILGDVRREDAAVAAVDAVAPLRLPVRQLRVAVERVDDAVLGDIISACEHRQAVLRGAVFLKQHQQHSQLQFRRRRHRLVRDFIFGAGGSPILIISPMSHYEVLHRPSSIPGRVTPGFSQVGIVLDDTADRRVFSGISRFPRPRIPVLLHSRFISPSWALTTSFYAWSGSVAVTHLCPPLPQTDTLPDLSLPLHPPGASKE</sequence>
<reference evidence="1 2" key="1">
    <citation type="submission" date="2023-02" db="EMBL/GenBank/DDBJ databases">
        <title>LHISI_Scaffold_Assembly.</title>
        <authorList>
            <person name="Stuart O.P."/>
            <person name="Cleave R."/>
            <person name="Magrath M.J.L."/>
            <person name="Mikheyev A.S."/>
        </authorList>
    </citation>
    <scope>NUCLEOTIDE SEQUENCE [LARGE SCALE GENOMIC DNA]</scope>
    <source>
        <strain evidence="1">Daus_M_001</strain>
        <tissue evidence="1">Leg muscle</tissue>
    </source>
</reference>
<proteinExistence type="predicted"/>